<reference evidence="1 2" key="1">
    <citation type="submission" date="2022-11" db="EMBL/GenBank/DDBJ databases">
        <title>Genome Sequencing of Nocardia sp. ON39_IFM12276 and assembly.</title>
        <authorList>
            <person name="Shimojima M."/>
            <person name="Toyokawa M."/>
            <person name="Uesaka K."/>
        </authorList>
    </citation>
    <scope>NUCLEOTIDE SEQUENCE [LARGE SCALE GENOMIC DNA]</scope>
    <source>
        <strain evidence="1 2">IFM 12276</strain>
    </source>
</reference>
<dbReference type="Proteomes" id="UP001317870">
    <property type="component" value="Chromosome"/>
</dbReference>
<name>A0ABN6UEG8_9NOCA</name>
<gene>
    <name evidence="1" type="ORF">IFM12276_67010</name>
</gene>
<accession>A0ABN6UEG8</accession>
<proteinExistence type="predicted"/>
<evidence type="ECO:0008006" key="3">
    <source>
        <dbReference type="Google" id="ProtNLM"/>
    </source>
</evidence>
<keyword evidence="2" id="KW-1185">Reference proteome</keyword>
<sequence>MSSIAETSRAAAGAPTKTRFAAAPERFRTLARVSYDHVLLPSGVASSIPEVDAYLSTQQGVPEAGAVAQIAAELNRRNAELPEEDSFLSTAPVGGAATGAVLHVPCPYDAIGFVRHLLFELATPLNYAIYDPQLAWLIDPAGRVEAIVTHGGAGEFPYLTETLVHQWVPELSAPNPYLVVERGEEFYIQTYRGNTGAYTVEYRDGSSDKHFGTTVSDPATVAALIWGWANDDRSRFPGLPWTRVDL</sequence>
<evidence type="ECO:0000313" key="1">
    <source>
        <dbReference type="EMBL" id="BDU03673.1"/>
    </source>
</evidence>
<evidence type="ECO:0000313" key="2">
    <source>
        <dbReference type="Proteomes" id="UP001317870"/>
    </source>
</evidence>
<protein>
    <recommendedName>
        <fullName evidence="3">SMI1/KNR4 family protein</fullName>
    </recommendedName>
</protein>
<dbReference type="EMBL" id="AP026978">
    <property type="protein sequence ID" value="BDU03673.1"/>
    <property type="molecule type" value="Genomic_DNA"/>
</dbReference>
<organism evidence="1 2">
    <name type="scientific">Nocardia sputorum</name>
    <dbReference type="NCBI Taxonomy" id="2984338"/>
    <lineage>
        <taxon>Bacteria</taxon>
        <taxon>Bacillati</taxon>
        <taxon>Actinomycetota</taxon>
        <taxon>Actinomycetes</taxon>
        <taxon>Mycobacteriales</taxon>
        <taxon>Nocardiaceae</taxon>
        <taxon>Nocardia</taxon>
    </lineage>
</organism>